<comment type="caution">
    <text evidence="11">The sequence shown here is derived from an EMBL/GenBank/DDBJ whole genome shotgun (WGS) entry which is preliminary data.</text>
</comment>
<dbReference type="SMART" id="SM00130">
    <property type="entry name" value="KR"/>
    <property type="match status" value="1"/>
</dbReference>
<dbReference type="FunFam" id="2.20.100.10:FF:000001">
    <property type="entry name" value="semaphorin-5A isoform X1"/>
    <property type="match status" value="2"/>
</dbReference>
<dbReference type="InterPro" id="IPR038178">
    <property type="entry name" value="Kringle_sf"/>
</dbReference>
<feature type="disulfide bond" evidence="8">
    <location>
        <begin position="202"/>
        <end position="279"/>
    </location>
</feature>
<keyword evidence="10" id="KW-0812">Transmembrane</keyword>
<reference evidence="11" key="1">
    <citation type="submission" date="2020-04" db="EMBL/GenBank/DDBJ databases">
        <authorList>
            <person name="Alioto T."/>
            <person name="Alioto T."/>
            <person name="Gomez Garrido J."/>
        </authorList>
    </citation>
    <scope>NUCLEOTIDE SEQUENCE</scope>
    <source>
        <strain evidence="11">A484AB</strain>
    </source>
</reference>
<dbReference type="PROSITE" id="PS00021">
    <property type="entry name" value="KRINGLE_1"/>
    <property type="match status" value="1"/>
</dbReference>
<keyword evidence="3 8" id="KW-0420">Kringle</keyword>
<feature type="transmembrane region" description="Helical" evidence="10">
    <location>
        <begin position="463"/>
        <end position="487"/>
    </location>
</feature>
<dbReference type="SMART" id="SM00209">
    <property type="entry name" value="TSP1"/>
    <property type="match status" value="3"/>
</dbReference>
<evidence type="ECO:0000256" key="9">
    <source>
        <dbReference type="SAM" id="MobiDB-lite"/>
    </source>
</evidence>
<evidence type="ECO:0000256" key="6">
    <source>
        <dbReference type="ARBA" id="ARBA00022840"/>
    </source>
</evidence>
<dbReference type="InterPro" id="IPR013806">
    <property type="entry name" value="Kringle-like"/>
</dbReference>
<keyword evidence="10" id="KW-1133">Transmembrane helix</keyword>
<dbReference type="PROSITE" id="PS50038">
    <property type="entry name" value="FZ"/>
    <property type="match status" value="1"/>
</dbReference>
<dbReference type="AlphaFoldDB" id="A0A6S7H1I7"/>
<dbReference type="Proteomes" id="UP001152795">
    <property type="component" value="Unassembled WGS sequence"/>
</dbReference>
<keyword evidence="10" id="KW-0472">Membrane</keyword>
<keyword evidence="5" id="KW-0547">Nucleotide-binding</keyword>
<keyword evidence="4" id="KW-0677">Repeat</keyword>
<gene>
    <name evidence="11" type="ORF">PACLA_8A057666</name>
</gene>
<feature type="disulfide bond" evidence="8">
    <location>
        <begin position="223"/>
        <end position="262"/>
    </location>
</feature>
<evidence type="ECO:0000256" key="2">
    <source>
        <dbReference type="ARBA" id="ARBA00022553"/>
    </source>
</evidence>
<dbReference type="GO" id="GO:0016020">
    <property type="term" value="C:membrane"/>
    <property type="evidence" value="ECO:0007669"/>
    <property type="project" value="UniProtKB-SubCell"/>
</dbReference>
<dbReference type="InterPro" id="IPR036790">
    <property type="entry name" value="Frizzled_dom_sf"/>
</dbReference>
<dbReference type="Gene3D" id="2.20.100.10">
    <property type="entry name" value="Thrombospondin type-1 (TSP1) repeat"/>
    <property type="match status" value="3"/>
</dbReference>
<dbReference type="InterPro" id="IPR020067">
    <property type="entry name" value="Frizzled_dom"/>
</dbReference>
<keyword evidence="2" id="KW-0597">Phosphoprotein</keyword>
<evidence type="ECO:0000256" key="4">
    <source>
        <dbReference type="ARBA" id="ARBA00022737"/>
    </source>
</evidence>
<dbReference type="InterPro" id="IPR018056">
    <property type="entry name" value="Kringle_CS"/>
</dbReference>
<dbReference type="Gene3D" id="1.10.2000.10">
    <property type="entry name" value="Frizzled cysteine-rich domain"/>
    <property type="match status" value="1"/>
</dbReference>
<dbReference type="InterPro" id="IPR000884">
    <property type="entry name" value="TSP1_rpt"/>
</dbReference>
<dbReference type="SUPFAM" id="SSF82895">
    <property type="entry name" value="TSP-1 type 1 repeat"/>
    <property type="match status" value="3"/>
</dbReference>
<evidence type="ECO:0000313" key="11">
    <source>
        <dbReference type="EMBL" id="CAB3998078.1"/>
    </source>
</evidence>
<comment type="caution">
    <text evidence="8">Lacks conserved residue(s) required for the propagation of feature annotation.</text>
</comment>
<dbReference type="InterPro" id="IPR000001">
    <property type="entry name" value="Kringle"/>
</dbReference>
<dbReference type="InterPro" id="IPR052065">
    <property type="entry name" value="Compl_asym_regulator"/>
</dbReference>
<keyword evidence="7 8" id="KW-1015">Disulfide bond</keyword>
<dbReference type="Gene3D" id="2.40.20.10">
    <property type="entry name" value="Plasminogen Kringle 4"/>
    <property type="match status" value="1"/>
</dbReference>
<dbReference type="PROSITE" id="PS50092">
    <property type="entry name" value="TSP1"/>
    <property type="match status" value="3"/>
</dbReference>
<sequence length="659" mass="74432">MGVVCFSNGGGIILILAMIIITNVAGEHHLQDKNRTCIPAEAEPTLNSSSCYPLVNFTRPFCQNRGITLPNYVKNTPDYQNNRNDQANKDFDGSRKLGASKLSRFLKVDISTVRKCGQAIPIWYCHLYFPSCDRTQSVFKEQKICRESYLHLTHMCGELWDRFVSIYTIRFPEAKKLLRGELQPTRNADASPAPEWATNTDCLYLNGSSYHGNISVTASGIPCQSWPEQCPHRHTMNKTYPELNNAKNYCRNPQNSGQRPWCFTTDRNKRWEYCHIPKCIPVDGSYSNWSLNSTCNVTCGEGVETWTRECDNPEPKYGGRNCSHLGEPVEYRPCSAKPCPVNGGYSNWTLSKSCNVSCGDGVEIWRRFCNNPEPKYGGHNCSGLGNLTEFRNCSRKPCPVDGSYGNWTTSPCSATCGQGVKIWIRQCDNPPGKYGGNCIKQGPAREIRTCKMKPCPVHFDSQMIGITVAAAVVFVIIVTVACFIFILRRRCRNEGYPYYARVYFSRQRPRGSQQPEDGNNTSDEVPSLPQEPGTKYGNMTSDGEPVPGLSRGVERYRRDYMNTRRARNSWYDRLQLIRPLAMDWLRNAWGNVDEFGRHVYDVMQRVRHVFVPYNKLGNLPQGDSAGSGVERNNTYSSMERSTAVILPTESENASTTENV</sequence>
<evidence type="ECO:0000256" key="1">
    <source>
        <dbReference type="ARBA" id="ARBA00004479"/>
    </source>
</evidence>
<dbReference type="Pfam" id="PF00090">
    <property type="entry name" value="TSP_1"/>
    <property type="match status" value="3"/>
</dbReference>
<dbReference type="EMBL" id="CACRXK020003261">
    <property type="protein sequence ID" value="CAB3998078.1"/>
    <property type="molecule type" value="Genomic_DNA"/>
</dbReference>
<evidence type="ECO:0000256" key="3">
    <source>
        <dbReference type="ARBA" id="ARBA00022572"/>
    </source>
</evidence>
<evidence type="ECO:0000256" key="5">
    <source>
        <dbReference type="ARBA" id="ARBA00022741"/>
    </source>
</evidence>
<dbReference type="Pfam" id="PF00051">
    <property type="entry name" value="Kringle"/>
    <property type="match status" value="1"/>
</dbReference>
<feature type="region of interest" description="Disordered" evidence="9">
    <location>
        <begin position="509"/>
        <end position="551"/>
    </location>
</feature>
<comment type="subcellular location">
    <subcellularLocation>
        <location evidence="1">Membrane</location>
        <topology evidence="1">Single-pass type I membrane protein</topology>
    </subcellularLocation>
</comment>
<evidence type="ECO:0000256" key="10">
    <source>
        <dbReference type="SAM" id="Phobius"/>
    </source>
</evidence>
<dbReference type="PROSITE" id="PS50070">
    <property type="entry name" value="KRINGLE_2"/>
    <property type="match status" value="1"/>
</dbReference>
<evidence type="ECO:0000313" key="12">
    <source>
        <dbReference type="Proteomes" id="UP001152795"/>
    </source>
</evidence>
<evidence type="ECO:0000256" key="8">
    <source>
        <dbReference type="PROSITE-ProRule" id="PRU00121"/>
    </source>
</evidence>
<organism evidence="11 12">
    <name type="scientific">Paramuricea clavata</name>
    <name type="common">Red gorgonian</name>
    <name type="synonym">Violescent sea-whip</name>
    <dbReference type="NCBI Taxonomy" id="317549"/>
    <lineage>
        <taxon>Eukaryota</taxon>
        <taxon>Metazoa</taxon>
        <taxon>Cnidaria</taxon>
        <taxon>Anthozoa</taxon>
        <taxon>Octocorallia</taxon>
        <taxon>Malacalcyonacea</taxon>
        <taxon>Plexauridae</taxon>
        <taxon>Paramuricea</taxon>
    </lineage>
</organism>
<dbReference type="CDD" id="cd00108">
    <property type="entry name" value="KR"/>
    <property type="match status" value="1"/>
</dbReference>
<proteinExistence type="predicted"/>
<dbReference type="PANTHER" id="PTHR22906">
    <property type="entry name" value="PROPERDIN"/>
    <property type="match status" value="1"/>
</dbReference>
<dbReference type="OrthoDB" id="5917978at2759"/>
<accession>A0A6S7H1I7</accession>
<keyword evidence="6" id="KW-0067">ATP-binding</keyword>
<evidence type="ECO:0000256" key="7">
    <source>
        <dbReference type="ARBA" id="ARBA00023157"/>
    </source>
</evidence>
<dbReference type="PANTHER" id="PTHR22906:SF54">
    <property type="entry name" value="IG-LIKE DOMAIN-CONTAINING PROTEIN"/>
    <property type="match status" value="1"/>
</dbReference>
<name>A0A6S7H1I7_PARCT</name>
<protein>
    <submittedName>
        <fullName evidence="11">Hemicentin-1</fullName>
    </submittedName>
</protein>
<feature type="compositionally biased region" description="Polar residues" evidence="9">
    <location>
        <begin position="510"/>
        <end position="524"/>
    </location>
</feature>
<keyword evidence="12" id="KW-1185">Reference proteome</keyword>
<dbReference type="SUPFAM" id="SSF57440">
    <property type="entry name" value="Kringle-like"/>
    <property type="match status" value="1"/>
</dbReference>
<dbReference type="PRINTS" id="PR00018">
    <property type="entry name" value="KRINGLE"/>
</dbReference>
<dbReference type="GO" id="GO:0005524">
    <property type="term" value="F:ATP binding"/>
    <property type="evidence" value="ECO:0007669"/>
    <property type="project" value="UniProtKB-KW"/>
</dbReference>
<dbReference type="InterPro" id="IPR036383">
    <property type="entry name" value="TSP1_rpt_sf"/>
</dbReference>